<dbReference type="SUPFAM" id="SSF51735">
    <property type="entry name" value="NAD(P)-binding Rossmann-fold domains"/>
    <property type="match status" value="1"/>
</dbReference>
<keyword evidence="3" id="KW-1185">Reference proteome</keyword>
<dbReference type="InterPro" id="IPR052585">
    <property type="entry name" value="Lipid_raft_assoc_Zn_ADH"/>
</dbReference>
<dbReference type="InterPro" id="IPR013154">
    <property type="entry name" value="ADH-like_N"/>
</dbReference>
<dbReference type="Pfam" id="PF13602">
    <property type="entry name" value="ADH_zinc_N_2"/>
    <property type="match status" value="1"/>
</dbReference>
<dbReference type="Proteomes" id="UP001291912">
    <property type="component" value="Unassembled WGS sequence"/>
</dbReference>
<dbReference type="PANTHER" id="PTHR43482">
    <property type="entry name" value="PROTEIN AST1-RELATED"/>
    <property type="match status" value="1"/>
</dbReference>
<dbReference type="RefSeq" id="WP_194423940.1">
    <property type="nucleotide sequence ID" value="NZ_BAAAPT010000001.1"/>
</dbReference>
<dbReference type="SUPFAM" id="SSF50129">
    <property type="entry name" value="GroES-like"/>
    <property type="match status" value="1"/>
</dbReference>
<name>A0ABU5N5F9_9MICO</name>
<dbReference type="EMBL" id="JAWJYN010000001">
    <property type="protein sequence ID" value="MDZ8161308.1"/>
    <property type="molecule type" value="Genomic_DNA"/>
</dbReference>
<organism evidence="2 3">
    <name type="scientific">Microbacterium aquimaris</name>
    <dbReference type="NCBI Taxonomy" id="459816"/>
    <lineage>
        <taxon>Bacteria</taxon>
        <taxon>Bacillati</taxon>
        <taxon>Actinomycetota</taxon>
        <taxon>Actinomycetes</taxon>
        <taxon>Micrococcales</taxon>
        <taxon>Microbacteriaceae</taxon>
        <taxon>Microbacterium</taxon>
    </lineage>
</organism>
<accession>A0ABU5N5F9</accession>
<evidence type="ECO:0000313" key="2">
    <source>
        <dbReference type="EMBL" id="MDZ8161308.1"/>
    </source>
</evidence>
<reference evidence="2 3" key="1">
    <citation type="submission" date="2023-10" db="EMBL/GenBank/DDBJ databases">
        <title>Microbacterium xanthum sp. nov., isolated from seaweed.</title>
        <authorList>
            <person name="Lee S.D."/>
        </authorList>
    </citation>
    <scope>NUCLEOTIDE SEQUENCE [LARGE SCALE GENOMIC DNA]</scope>
    <source>
        <strain evidence="2 3">KCTC 19124</strain>
    </source>
</reference>
<dbReference type="Gene3D" id="3.40.50.720">
    <property type="entry name" value="NAD(P)-binding Rossmann-like Domain"/>
    <property type="match status" value="1"/>
</dbReference>
<gene>
    <name evidence="2" type="ORF">R2Q92_05615</name>
</gene>
<dbReference type="InterPro" id="IPR020843">
    <property type="entry name" value="ER"/>
</dbReference>
<dbReference type="PANTHER" id="PTHR43482:SF1">
    <property type="entry name" value="PROTEIN AST1-RELATED"/>
    <property type="match status" value="1"/>
</dbReference>
<dbReference type="Pfam" id="PF08240">
    <property type="entry name" value="ADH_N"/>
    <property type="match status" value="1"/>
</dbReference>
<evidence type="ECO:0000313" key="3">
    <source>
        <dbReference type="Proteomes" id="UP001291912"/>
    </source>
</evidence>
<dbReference type="InterPro" id="IPR011032">
    <property type="entry name" value="GroES-like_sf"/>
</dbReference>
<evidence type="ECO:0000259" key="1">
    <source>
        <dbReference type="SMART" id="SM00829"/>
    </source>
</evidence>
<comment type="caution">
    <text evidence="2">The sequence shown here is derived from an EMBL/GenBank/DDBJ whole genome shotgun (WGS) entry which is preliminary data.</text>
</comment>
<proteinExistence type="predicted"/>
<protein>
    <submittedName>
        <fullName evidence="2">Zinc-binding dehydrogenase</fullName>
    </submittedName>
</protein>
<feature type="domain" description="Enoyl reductase (ER)" evidence="1">
    <location>
        <begin position="10"/>
        <end position="324"/>
    </location>
</feature>
<sequence>MALIARVVPGGHLTVVPRERPVPVPTGHDLVVRVDAMGVNPVDLKRAAAEPAGVVPGFDATGQVVGRGPHAGAFDLGDRVFYAGTLDRDGAAQSHHLVDERLCARAPRDWAAVDTAGLPLTMITAWEALHDQLRWESSTRGTLLMVGGAGGVGTAVIQLARATLPHVRVIATAARPESSAWAQRFGAHDIVDHASALAPQVRRIAPKGVDAVISAASRGRVDDLAACLAPFGHIVGVDRGPIDVTPLKPLSATWHWVFMFTKAVPDWNGPGTPHAEILAQVAALAETGALRSPTRHVYPRLSAETLAAALTRVGAGHGVGKTVIRRS</sequence>
<dbReference type="Gene3D" id="3.90.180.10">
    <property type="entry name" value="Medium-chain alcohol dehydrogenases, catalytic domain"/>
    <property type="match status" value="1"/>
</dbReference>
<dbReference type="InterPro" id="IPR036291">
    <property type="entry name" value="NAD(P)-bd_dom_sf"/>
</dbReference>
<dbReference type="SMART" id="SM00829">
    <property type="entry name" value="PKS_ER"/>
    <property type="match status" value="1"/>
</dbReference>